<organism evidence="4 5">
    <name type="scientific">Murinocardiopsis flavida</name>
    <dbReference type="NCBI Taxonomy" id="645275"/>
    <lineage>
        <taxon>Bacteria</taxon>
        <taxon>Bacillati</taxon>
        <taxon>Actinomycetota</taxon>
        <taxon>Actinomycetes</taxon>
        <taxon>Streptosporangiales</taxon>
        <taxon>Nocardiopsidaceae</taxon>
        <taxon>Murinocardiopsis</taxon>
    </lineage>
</organism>
<dbReference type="OrthoDB" id="9800291at2"/>
<dbReference type="GO" id="GO:0019563">
    <property type="term" value="P:glycerol catabolic process"/>
    <property type="evidence" value="ECO:0007669"/>
    <property type="project" value="TreeGrafter"/>
</dbReference>
<dbReference type="Gene3D" id="1.25.40.340">
    <property type="match status" value="1"/>
</dbReference>
<sequence length="206" mass="20443">MDIKTARAWVRAIAASVEAGKDRLTRLDSAIGDADHGNNLHRGFTAVDAALATHPAATPGDVLVTTGSTLISKVGGASGPLYGSLFRAAGKRLTQSAPTPADLADALDAGLAAVRKLGSAQVGDKTMVDALTPALEALRAAAESGADLPAAAHAAAKAAADGAASTIPLQARKGRASYLGQRSQGHEDPGAASTAMIFTALAEAAG</sequence>
<gene>
    <name evidence="4" type="ORF">CLV63_11880</name>
</gene>
<reference evidence="4 5" key="1">
    <citation type="submission" date="2018-03" db="EMBL/GenBank/DDBJ databases">
        <title>Genomic Encyclopedia of Archaeal and Bacterial Type Strains, Phase II (KMG-II): from individual species to whole genera.</title>
        <authorList>
            <person name="Goeker M."/>
        </authorList>
    </citation>
    <scope>NUCLEOTIDE SEQUENCE [LARGE SCALE GENOMIC DNA]</scope>
    <source>
        <strain evidence="4 5">DSM 45312</strain>
    </source>
</reference>
<dbReference type="EMBL" id="PYGA01000018">
    <property type="protein sequence ID" value="PSK92321.1"/>
    <property type="molecule type" value="Genomic_DNA"/>
</dbReference>
<dbReference type="Pfam" id="PF02734">
    <property type="entry name" value="Dak2"/>
    <property type="match status" value="1"/>
</dbReference>
<dbReference type="SMART" id="SM01120">
    <property type="entry name" value="Dak2"/>
    <property type="match status" value="1"/>
</dbReference>
<dbReference type="PANTHER" id="PTHR28629:SF4">
    <property type="entry name" value="TRIOKINASE_FMN CYCLASE"/>
    <property type="match status" value="1"/>
</dbReference>
<evidence type="ECO:0000313" key="4">
    <source>
        <dbReference type="EMBL" id="PSK92321.1"/>
    </source>
</evidence>
<comment type="caution">
    <text evidence="4">The sequence shown here is derived from an EMBL/GenBank/DDBJ whole genome shotgun (WGS) entry which is preliminary data.</text>
</comment>
<name>A0A2P8D534_9ACTN</name>
<feature type="domain" description="DhaL" evidence="3">
    <location>
        <begin position="4"/>
        <end position="203"/>
    </location>
</feature>
<dbReference type="InterPro" id="IPR036117">
    <property type="entry name" value="DhaL_dom_sf"/>
</dbReference>
<evidence type="ECO:0000313" key="5">
    <source>
        <dbReference type="Proteomes" id="UP000240542"/>
    </source>
</evidence>
<dbReference type="SUPFAM" id="SSF101473">
    <property type="entry name" value="DhaL-like"/>
    <property type="match status" value="1"/>
</dbReference>
<proteinExistence type="predicted"/>
<dbReference type="InterPro" id="IPR004007">
    <property type="entry name" value="DhaL_dom"/>
</dbReference>
<evidence type="ECO:0000256" key="1">
    <source>
        <dbReference type="ARBA" id="ARBA00022679"/>
    </source>
</evidence>
<dbReference type="GO" id="GO:0005829">
    <property type="term" value="C:cytosol"/>
    <property type="evidence" value="ECO:0007669"/>
    <property type="project" value="TreeGrafter"/>
</dbReference>
<keyword evidence="1" id="KW-0808">Transferase</keyword>
<dbReference type="FunFam" id="1.25.40.340:FF:000002">
    <property type="entry name" value="Dihydroxyacetone kinase, L subunit"/>
    <property type="match status" value="1"/>
</dbReference>
<evidence type="ECO:0000259" key="3">
    <source>
        <dbReference type="PROSITE" id="PS51480"/>
    </source>
</evidence>
<dbReference type="AlphaFoldDB" id="A0A2P8D534"/>
<dbReference type="RefSeq" id="WP_106585326.1">
    <property type="nucleotide sequence ID" value="NZ_PYGA01000018.1"/>
</dbReference>
<dbReference type="PROSITE" id="PS51480">
    <property type="entry name" value="DHAL"/>
    <property type="match status" value="1"/>
</dbReference>
<keyword evidence="2 4" id="KW-0418">Kinase</keyword>
<keyword evidence="5" id="KW-1185">Reference proteome</keyword>
<dbReference type="Proteomes" id="UP000240542">
    <property type="component" value="Unassembled WGS sequence"/>
</dbReference>
<dbReference type="InterPro" id="IPR012737">
    <property type="entry name" value="DhaK_L_YcgS"/>
</dbReference>
<evidence type="ECO:0000256" key="2">
    <source>
        <dbReference type="ARBA" id="ARBA00022777"/>
    </source>
</evidence>
<dbReference type="GO" id="GO:0004371">
    <property type="term" value="F:glycerone kinase activity"/>
    <property type="evidence" value="ECO:0007669"/>
    <property type="project" value="InterPro"/>
</dbReference>
<dbReference type="PANTHER" id="PTHR28629">
    <property type="entry name" value="TRIOKINASE/FMN CYCLASE"/>
    <property type="match status" value="1"/>
</dbReference>
<protein>
    <submittedName>
        <fullName evidence="4">Dihydroxyacetone kinase-like protein</fullName>
    </submittedName>
</protein>
<dbReference type="InterPro" id="IPR050861">
    <property type="entry name" value="Dihydroxyacetone_Kinase"/>
</dbReference>
<dbReference type="NCBIfam" id="TIGR02365">
    <property type="entry name" value="dha_L_ycgS"/>
    <property type="match status" value="1"/>
</dbReference>
<accession>A0A2P8D534</accession>